<comment type="caution">
    <text evidence="1">The sequence shown here is derived from an EMBL/GenBank/DDBJ whole genome shotgun (WGS) entry which is preliminary data.</text>
</comment>
<reference evidence="1 2" key="2">
    <citation type="journal article" date="2022" name="Mol. Ecol. Resour.">
        <title>The genomes of chicory, endive, great burdock and yacon provide insights into Asteraceae paleo-polyploidization history and plant inulin production.</title>
        <authorList>
            <person name="Fan W."/>
            <person name="Wang S."/>
            <person name="Wang H."/>
            <person name="Wang A."/>
            <person name="Jiang F."/>
            <person name="Liu H."/>
            <person name="Zhao H."/>
            <person name="Xu D."/>
            <person name="Zhang Y."/>
        </authorList>
    </citation>
    <scope>NUCLEOTIDE SEQUENCE [LARGE SCALE GENOMIC DNA]</scope>
    <source>
        <strain evidence="2">cv. Niubang</strain>
    </source>
</reference>
<evidence type="ECO:0000313" key="2">
    <source>
        <dbReference type="Proteomes" id="UP001055879"/>
    </source>
</evidence>
<name>A0ACB8ZHK4_ARCLA</name>
<gene>
    <name evidence="1" type="ORF">L6452_29346</name>
</gene>
<proteinExistence type="predicted"/>
<dbReference type="Proteomes" id="UP001055879">
    <property type="component" value="Linkage Group LG10"/>
</dbReference>
<sequence length="457" mass="52896">MNLRSRKIQSKRVKQRSPRSFVVIKNEGVDFISKLPDALLTHILSLLPDSDANRTRILSNRWKNLWLFLPNLHFVMPFCWSIEEVKKFHDSVDQALAIRGGMPIEKFYLYCSKNCDYDRVYGWISSVVECKVEELELRFPADRFRVRFCWDLFRTCNTLVALTLRGEFVLDVPESKLIFPCLKKINLVSILYSGDESIVNLISGCPVLEELFVERQVIGQFDNLHTFKVSSPSLKRLRISFALCILGNYRVVIDAPKLEYIYILDVMSTVYSLTKPLSLVEANIKARTDSNTESIAQIVAILSPVKILTLTDSTLMALSYVHNLNIPTFVNLVKFVVGIDCLWGWNLLPTLLHNMPNLEHITFSDGLVPFPRTQYAFNMNWVPPPDVPDCLRHKITEITICNREPVIQEEFGLIRYLLQHSSNLRIFRINGHRNDNKSRERLLSFHRDSNQSRVEFV</sequence>
<protein>
    <submittedName>
        <fullName evidence="1">Uncharacterized protein</fullName>
    </submittedName>
</protein>
<reference evidence="2" key="1">
    <citation type="journal article" date="2022" name="Mol. Ecol. Resour.">
        <title>The genomes of chicory, endive, great burdock and yacon provide insights into Asteraceae palaeo-polyploidization history and plant inulin production.</title>
        <authorList>
            <person name="Fan W."/>
            <person name="Wang S."/>
            <person name="Wang H."/>
            <person name="Wang A."/>
            <person name="Jiang F."/>
            <person name="Liu H."/>
            <person name="Zhao H."/>
            <person name="Xu D."/>
            <person name="Zhang Y."/>
        </authorList>
    </citation>
    <scope>NUCLEOTIDE SEQUENCE [LARGE SCALE GENOMIC DNA]</scope>
    <source>
        <strain evidence="2">cv. Niubang</strain>
    </source>
</reference>
<dbReference type="EMBL" id="CM042056">
    <property type="protein sequence ID" value="KAI3696795.1"/>
    <property type="molecule type" value="Genomic_DNA"/>
</dbReference>
<keyword evidence="2" id="KW-1185">Reference proteome</keyword>
<organism evidence="1 2">
    <name type="scientific">Arctium lappa</name>
    <name type="common">Greater burdock</name>
    <name type="synonym">Lappa major</name>
    <dbReference type="NCBI Taxonomy" id="4217"/>
    <lineage>
        <taxon>Eukaryota</taxon>
        <taxon>Viridiplantae</taxon>
        <taxon>Streptophyta</taxon>
        <taxon>Embryophyta</taxon>
        <taxon>Tracheophyta</taxon>
        <taxon>Spermatophyta</taxon>
        <taxon>Magnoliopsida</taxon>
        <taxon>eudicotyledons</taxon>
        <taxon>Gunneridae</taxon>
        <taxon>Pentapetalae</taxon>
        <taxon>asterids</taxon>
        <taxon>campanulids</taxon>
        <taxon>Asterales</taxon>
        <taxon>Asteraceae</taxon>
        <taxon>Carduoideae</taxon>
        <taxon>Cardueae</taxon>
        <taxon>Arctiinae</taxon>
        <taxon>Arctium</taxon>
    </lineage>
</organism>
<evidence type="ECO:0000313" key="1">
    <source>
        <dbReference type="EMBL" id="KAI3696795.1"/>
    </source>
</evidence>
<accession>A0ACB8ZHK4</accession>